<organism evidence="2 3">
    <name type="scientific">Nesidiocoris tenuis</name>
    <dbReference type="NCBI Taxonomy" id="355587"/>
    <lineage>
        <taxon>Eukaryota</taxon>
        <taxon>Metazoa</taxon>
        <taxon>Ecdysozoa</taxon>
        <taxon>Arthropoda</taxon>
        <taxon>Hexapoda</taxon>
        <taxon>Insecta</taxon>
        <taxon>Pterygota</taxon>
        <taxon>Neoptera</taxon>
        <taxon>Paraneoptera</taxon>
        <taxon>Hemiptera</taxon>
        <taxon>Heteroptera</taxon>
        <taxon>Panheteroptera</taxon>
        <taxon>Cimicomorpha</taxon>
        <taxon>Miridae</taxon>
        <taxon>Dicyphina</taxon>
        <taxon>Nesidiocoris</taxon>
    </lineage>
</organism>
<feature type="domain" description="Integrase catalytic" evidence="1">
    <location>
        <begin position="118"/>
        <end position="203"/>
    </location>
</feature>
<sequence>MFRLDPPLPTYWIFVERGTDHRQTRYSTTSNEISSLSASTTMDSSSLLLQKIQKSAAVIELRSLDSLQLETPYMVMKLVWTDTKFGPAVQAHLQELTDGQRFGGGGDTFRVFLPRRIGQNLSEAEVEELMKKRKINMYSTFTELKASIVERFNRTIKNWMWTEFSFQGNRKWVNLIPTLLHRYNNRVHRSTGMKPEEVKKENEAVILRRLSANLAKHPERTPRFAINDRVRISRIRDPLMSKGYLPAWTNEQFIPWRLFESENSVDPLHLETMLDPLYQVRMVISEHCR</sequence>
<evidence type="ECO:0000313" key="2">
    <source>
        <dbReference type="EMBL" id="CAB0003931.1"/>
    </source>
</evidence>
<evidence type="ECO:0000313" key="3">
    <source>
        <dbReference type="Proteomes" id="UP000479000"/>
    </source>
</evidence>
<dbReference type="SUPFAM" id="SSF53098">
    <property type="entry name" value="Ribonuclease H-like"/>
    <property type="match status" value="1"/>
</dbReference>
<dbReference type="InterPro" id="IPR036397">
    <property type="entry name" value="RNaseH_sf"/>
</dbReference>
<keyword evidence="3" id="KW-1185">Reference proteome</keyword>
<dbReference type="GO" id="GO:0003676">
    <property type="term" value="F:nucleic acid binding"/>
    <property type="evidence" value="ECO:0007669"/>
    <property type="project" value="InterPro"/>
</dbReference>
<name>A0A6H5GNK2_9HEMI</name>
<dbReference type="InterPro" id="IPR012337">
    <property type="entry name" value="RNaseH-like_sf"/>
</dbReference>
<dbReference type="InterPro" id="IPR001584">
    <property type="entry name" value="Integrase_cat-core"/>
</dbReference>
<accession>A0A6H5GNK2</accession>
<protein>
    <recommendedName>
        <fullName evidence="1">Integrase catalytic domain-containing protein</fullName>
    </recommendedName>
</protein>
<dbReference type="PANTHER" id="PTHR46585">
    <property type="entry name" value="INTEGRASE CORE DOMAIN CONTAINING PROTEIN"/>
    <property type="match status" value="1"/>
</dbReference>
<evidence type="ECO:0000259" key="1">
    <source>
        <dbReference type="PROSITE" id="PS50994"/>
    </source>
</evidence>
<dbReference type="GO" id="GO:0015074">
    <property type="term" value="P:DNA integration"/>
    <property type="evidence" value="ECO:0007669"/>
    <property type="project" value="InterPro"/>
</dbReference>
<dbReference type="PANTHER" id="PTHR46585:SF1">
    <property type="entry name" value="CHROMO DOMAIN-CONTAINING PROTEIN"/>
    <property type="match status" value="1"/>
</dbReference>
<dbReference type="Proteomes" id="UP000479000">
    <property type="component" value="Unassembled WGS sequence"/>
</dbReference>
<dbReference type="EMBL" id="CADCXU010014211">
    <property type="protein sequence ID" value="CAB0003931.1"/>
    <property type="molecule type" value="Genomic_DNA"/>
</dbReference>
<dbReference type="PROSITE" id="PS50994">
    <property type="entry name" value="INTEGRASE"/>
    <property type="match status" value="1"/>
</dbReference>
<dbReference type="AlphaFoldDB" id="A0A6H5GNK2"/>
<gene>
    <name evidence="2" type="ORF">NTEN_LOCUS9408</name>
</gene>
<reference evidence="2 3" key="1">
    <citation type="submission" date="2020-02" db="EMBL/GenBank/DDBJ databases">
        <authorList>
            <person name="Ferguson B K."/>
        </authorList>
    </citation>
    <scope>NUCLEOTIDE SEQUENCE [LARGE SCALE GENOMIC DNA]</scope>
</reference>
<dbReference type="OrthoDB" id="6343797at2759"/>
<dbReference type="Gene3D" id="3.30.420.10">
    <property type="entry name" value="Ribonuclease H-like superfamily/Ribonuclease H"/>
    <property type="match status" value="1"/>
</dbReference>
<proteinExistence type="predicted"/>